<protein>
    <submittedName>
        <fullName evidence="4">Uncharacterized protein</fullName>
    </submittedName>
</protein>
<evidence type="ECO:0000313" key="5">
    <source>
        <dbReference type="Proteomes" id="UP000479190"/>
    </source>
</evidence>
<dbReference type="PANTHER" id="PTHR24171:SF8">
    <property type="entry name" value="BRCA1-ASSOCIATED RING DOMAIN PROTEIN 1"/>
    <property type="match status" value="1"/>
</dbReference>
<dbReference type="SMART" id="SM00248">
    <property type="entry name" value="ANK"/>
    <property type="match status" value="6"/>
</dbReference>
<evidence type="ECO:0000256" key="2">
    <source>
        <dbReference type="ARBA" id="ARBA00023043"/>
    </source>
</evidence>
<dbReference type="InterPro" id="IPR002110">
    <property type="entry name" value="Ankyrin_rpt"/>
</dbReference>
<gene>
    <name evidence="4" type="ORF">TBRA_LOCUS15057</name>
</gene>
<evidence type="ECO:0000256" key="3">
    <source>
        <dbReference type="PROSITE-ProRule" id="PRU00023"/>
    </source>
</evidence>
<keyword evidence="1" id="KW-0677">Repeat</keyword>
<evidence type="ECO:0000313" key="4">
    <source>
        <dbReference type="EMBL" id="CAB0043469.1"/>
    </source>
</evidence>
<dbReference type="Gene3D" id="1.25.40.20">
    <property type="entry name" value="Ankyrin repeat-containing domain"/>
    <property type="match status" value="2"/>
</dbReference>
<name>A0A6H5J5M2_9HYME</name>
<dbReference type="GO" id="GO:0004842">
    <property type="term" value="F:ubiquitin-protein transferase activity"/>
    <property type="evidence" value="ECO:0007669"/>
    <property type="project" value="TreeGrafter"/>
</dbReference>
<proteinExistence type="predicted"/>
<keyword evidence="5" id="KW-1185">Reference proteome</keyword>
<reference evidence="4 5" key="1">
    <citation type="submission" date="2020-02" db="EMBL/GenBank/DDBJ databases">
        <authorList>
            <person name="Ferguson B K."/>
        </authorList>
    </citation>
    <scope>NUCLEOTIDE SEQUENCE [LARGE SCALE GENOMIC DNA]</scope>
</reference>
<accession>A0A6H5J5M2</accession>
<organism evidence="4 5">
    <name type="scientific">Trichogramma brassicae</name>
    <dbReference type="NCBI Taxonomy" id="86971"/>
    <lineage>
        <taxon>Eukaryota</taxon>
        <taxon>Metazoa</taxon>
        <taxon>Ecdysozoa</taxon>
        <taxon>Arthropoda</taxon>
        <taxon>Hexapoda</taxon>
        <taxon>Insecta</taxon>
        <taxon>Pterygota</taxon>
        <taxon>Neoptera</taxon>
        <taxon>Endopterygota</taxon>
        <taxon>Hymenoptera</taxon>
        <taxon>Apocrita</taxon>
        <taxon>Proctotrupomorpha</taxon>
        <taxon>Chalcidoidea</taxon>
        <taxon>Trichogrammatidae</taxon>
        <taxon>Trichogramma</taxon>
    </lineage>
</organism>
<feature type="repeat" description="ANK" evidence="3">
    <location>
        <begin position="319"/>
        <end position="351"/>
    </location>
</feature>
<dbReference type="GO" id="GO:0085020">
    <property type="term" value="P:protein K6-linked ubiquitination"/>
    <property type="evidence" value="ECO:0007669"/>
    <property type="project" value="TreeGrafter"/>
</dbReference>
<feature type="repeat" description="ANK" evidence="3">
    <location>
        <begin position="246"/>
        <end position="278"/>
    </location>
</feature>
<dbReference type="PRINTS" id="PR01415">
    <property type="entry name" value="ANKYRIN"/>
</dbReference>
<dbReference type="PROSITE" id="PS50297">
    <property type="entry name" value="ANK_REP_REGION"/>
    <property type="match status" value="3"/>
</dbReference>
<dbReference type="PROSITE" id="PS50088">
    <property type="entry name" value="ANK_REPEAT"/>
    <property type="match status" value="3"/>
</dbReference>
<dbReference type="Proteomes" id="UP000479190">
    <property type="component" value="Unassembled WGS sequence"/>
</dbReference>
<dbReference type="PANTHER" id="PTHR24171">
    <property type="entry name" value="ANKYRIN REPEAT DOMAIN-CONTAINING PROTEIN 39-RELATED"/>
    <property type="match status" value="1"/>
</dbReference>
<keyword evidence="2 3" id="KW-0040">ANK repeat</keyword>
<dbReference type="GO" id="GO:0070531">
    <property type="term" value="C:BRCA1-A complex"/>
    <property type="evidence" value="ECO:0007669"/>
    <property type="project" value="TreeGrafter"/>
</dbReference>
<sequence>MAQDHQNSSKTSLLREMRENVDWKNEGKRLEFLENLFTLIENWIDGLPNLRDIFQQDEIELLLEDYINNDYGVDQFELVDRFIEFVISTGYKDELKLDEDRNPVLHRNTPVHSAGRKENPWLSFLFKIYDRFDVNYVDERGYTHFHAACQYGCDYVVEKFLEFGQDPNIIWQETGDSPLHLALKSDRKEMFEMLLKKGADPTLSNAEGSTPLHLISFLDVDVDYAKIIFEINNDIRARLVSARDKVGWTPLYVAMKNRCIDLMEWLLTKGADPNAVNDNGETPLHIISRYAKTDDLARMFFWSCDEKKKTLQLDAKDKRGWTPLHLAMRSGYLDLIELLLTKGADPNAVNVDGKTPLHVICDQDDDKKAKLFFEICEERKQIVQLEAKGRYENFLVVSLYLRYVYIIPHRCSAKLVSRTSTGEANGFYLVVSRHTSSRSDRRTIFKGAAE</sequence>
<dbReference type="InterPro" id="IPR036770">
    <property type="entry name" value="Ankyrin_rpt-contain_sf"/>
</dbReference>
<evidence type="ECO:0000256" key="1">
    <source>
        <dbReference type="ARBA" id="ARBA00022737"/>
    </source>
</evidence>
<dbReference type="GO" id="GO:0031436">
    <property type="term" value="C:BRCA1-BARD1 complex"/>
    <property type="evidence" value="ECO:0007669"/>
    <property type="project" value="TreeGrafter"/>
</dbReference>
<dbReference type="Pfam" id="PF12796">
    <property type="entry name" value="Ank_2"/>
    <property type="match status" value="2"/>
</dbReference>
<dbReference type="AlphaFoldDB" id="A0A6H5J5M2"/>
<dbReference type="OrthoDB" id="21416at2759"/>
<dbReference type="SUPFAM" id="SSF48403">
    <property type="entry name" value="Ankyrin repeat"/>
    <property type="match status" value="1"/>
</dbReference>
<dbReference type="EMBL" id="CADCXV010001316">
    <property type="protein sequence ID" value="CAB0043469.1"/>
    <property type="molecule type" value="Genomic_DNA"/>
</dbReference>
<feature type="repeat" description="ANK" evidence="3">
    <location>
        <begin position="174"/>
        <end position="206"/>
    </location>
</feature>